<dbReference type="Gene3D" id="3.90.1140.10">
    <property type="entry name" value="Cyclic phosphodiesterase"/>
    <property type="match status" value="1"/>
</dbReference>
<dbReference type="AlphaFoldDB" id="A0A317CCD8"/>
<dbReference type="Pfam" id="PF06299">
    <property type="entry name" value="DUF1045"/>
    <property type="match status" value="1"/>
</dbReference>
<name>A0A317CCD8_9GAMM</name>
<sequence>MSTRYAIYYAPDESSELAQLSSDWFSDSDYWKFTARAASYCFHGTLKAPFSLNNKTHAELVDALRDFAVDQKSFEIPPLKVLTIGKFIALVPDQPCVELDTLAANCVREFDNFRAPLTEEDYQKRPNSSLTLQEVALRKKWGYPYVMELFKFHLTLTNDIENDVKRAELFELLTDRFSAANKITRCSNICMFGQSDRDSQFVNLERVYFGDS</sequence>
<comment type="caution">
    <text evidence="1">The sequence shown here is derived from an EMBL/GenBank/DDBJ whole genome shotgun (WGS) entry which is preliminary data.</text>
</comment>
<evidence type="ECO:0000313" key="2">
    <source>
        <dbReference type="Proteomes" id="UP000245506"/>
    </source>
</evidence>
<accession>A0A317CCD8</accession>
<proteinExistence type="predicted"/>
<organism evidence="1 2">
    <name type="scientific">Leucothrix arctica</name>
    <dbReference type="NCBI Taxonomy" id="1481894"/>
    <lineage>
        <taxon>Bacteria</taxon>
        <taxon>Pseudomonadati</taxon>
        <taxon>Pseudomonadota</taxon>
        <taxon>Gammaproteobacteria</taxon>
        <taxon>Thiotrichales</taxon>
        <taxon>Thiotrichaceae</taxon>
        <taxon>Leucothrix</taxon>
    </lineage>
</organism>
<dbReference type="InterPro" id="IPR009389">
    <property type="entry name" value="DUF1045"/>
</dbReference>
<dbReference type="OrthoDB" id="5801437at2"/>
<dbReference type="RefSeq" id="WP_109823188.1">
    <property type="nucleotide sequence ID" value="NZ_QGKL01000029.1"/>
</dbReference>
<evidence type="ECO:0000313" key="1">
    <source>
        <dbReference type="EMBL" id="PWQ96216.1"/>
    </source>
</evidence>
<reference evidence="1 2" key="1">
    <citation type="submission" date="2018-05" db="EMBL/GenBank/DDBJ databases">
        <title>Leucothrix arctica sp. nov., isolated from Arctic seawater.</title>
        <authorList>
            <person name="Choi A."/>
            <person name="Baek K."/>
        </authorList>
    </citation>
    <scope>NUCLEOTIDE SEQUENCE [LARGE SCALE GENOMIC DNA]</scope>
    <source>
        <strain evidence="1 2">IMCC9719</strain>
    </source>
</reference>
<dbReference type="Proteomes" id="UP000245506">
    <property type="component" value="Unassembled WGS sequence"/>
</dbReference>
<protein>
    <submittedName>
        <fullName evidence="1">Phosphonate metabolism protein</fullName>
    </submittedName>
</protein>
<keyword evidence="2" id="KW-1185">Reference proteome</keyword>
<dbReference type="EMBL" id="QGKL01000029">
    <property type="protein sequence ID" value="PWQ96216.1"/>
    <property type="molecule type" value="Genomic_DNA"/>
</dbReference>
<gene>
    <name evidence="1" type="ORF">DKT75_09480</name>
</gene>